<evidence type="ECO:0000313" key="3">
    <source>
        <dbReference type="Proteomes" id="UP001054945"/>
    </source>
</evidence>
<evidence type="ECO:0000256" key="1">
    <source>
        <dbReference type="SAM" id="MobiDB-lite"/>
    </source>
</evidence>
<accession>A0AAV4XPP9</accession>
<reference evidence="2 3" key="1">
    <citation type="submission" date="2021-06" db="EMBL/GenBank/DDBJ databases">
        <title>Caerostris extrusa draft genome.</title>
        <authorList>
            <person name="Kono N."/>
            <person name="Arakawa K."/>
        </authorList>
    </citation>
    <scope>NUCLEOTIDE SEQUENCE [LARGE SCALE GENOMIC DNA]</scope>
</reference>
<feature type="compositionally biased region" description="Basic and acidic residues" evidence="1">
    <location>
        <begin position="68"/>
        <end position="80"/>
    </location>
</feature>
<name>A0AAV4XPP9_CAEEX</name>
<gene>
    <name evidence="2" type="ORF">CEXT_329641</name>
</gene>
<evidence type="ECO:0000313" key="2">
    <source>
        <dbReference type="EMBL" id="GIY95895.1"/>
    </source>
</evidence>
<dbReference type="Proteomes" id="UP001054945">
    <property type="component" value="Unassembled WGS sequence"/>
</dbReference>
<sequence>MLMTDSVVKRVFRTIGGDSHPFSSGKGEKNRLTAFQVEVIMNGGLESYPRAPAQQILPVQHREVAERESRCCPAPRHGDIQDVVGPRGKPEGGAIDFF</sequence>
<feature type="region of interest" description="Disordered" evidence="1">
    <location>
        <begin position="68"/>
        <end position="98"/>
    </location>
</feature>
<organism evidence="2 3">
    <name type="scientific">Caerostris extrusa</name>
    <name type="common">Bark spider</name>
    <name type="synonym">Caerostris bankana</name>
    <dbReference type="NCBI Taxonomy" id="172846"/>
    <lineage>
        <taxon>Eukaryota</taxon>
        <taxon>Metazoa</taxon>
        <taxon>Ecdysozoa</taxon>
        <taxon>Arthropoda</taxon>
        <taxon>Chelicerata</taxon>
        <taxon>Arachnida</taxon>
        <taxon>Araneae</taxon>
        <taxon>Araneomorphae</taxon>
        <taxon>Entelegynae</taxon>
        <taxon>Araneoidea</taxon>
        <taxon>Araneidae</taxon>
        <taxon>Caerostris</taxon>
    </lineage>
</organism>
<dbReference type="EMBL" id="BPLR01017974">
    <property type="protein sequence ID" value="GIY95895.1"/>
    <property type="molecule type" value="Genomic_DNA"/>
</dbReference>
<proteinExistence type="predicted"/>
<dbReference type="AlphaFoldDB" id="A0AAV4XPP9"/>
<protein>
    <submittedName>
        <fullName evidence="2">Uncharacterized protein</fullName>
    </submittedName>
</protein>
<keyword evidence="3" id="KW-1185">Reference proteome</keyword>
<comment type="caution">
    <text evidence="2">The sequence shown here is derived from an EMBL/GenBank/DDBJ whole genome shotgun (WGS) entry which is preliminary data.</text>
</comment>